<evidence type="ECO:0000313" key="2">
    <source>
        <dbReference type="Proteomes" id="UP000008783"/>
    </source>
</evidence>
<sequence>MGNTTANQRQHCCNDRHQILVQAKKDRVDRIASWRAENQASGELASVVDEGITQLDVMVDQNRETCVDGFESDPDENELVPEPEIVPLDIFEEEESEIDDRDEDALWMSFINNAVGQISSEPDVLYGTDPLPLFRIEEENINNVTTDNSAWFPFLNKEYLIASLLVGYLHKLISRDLYHQFRLVPTLCHIKLPRWEAESVFGQPMFGLDIKELISDDLRNPLVAPHLEFVPEEAHGSKIYKLSQSAKWLKHLDSDL</sequence>
<dbReference type="HOGENOM" id="CLU_004591_4_0_1"/>
<dbReference type="OrthoDB" id="10348496at2759"/>
<dbReference type="Proteomes" id="UP000008783">
    <property type="component" value="Unassembled WGS sequence"/>
</dbReference>
<dbReference type="KEGG" id="pgr:PGTG_13765"/>
<reference key="1">
    <citation type="submission" date="2007-01" db="EMBL/GenBank/DDBJ databases">
        <title>The Genome Sequence of Puccinia graminis f. sp. tritici Strain CRL 75-36-700-3.</title>
        <authorList>
            <consortium name="The Broad Institute Genome Sequencing Platform"/>
            <person name="Birren B."/>
            <person name="Lander E."/>
            <person name="Galagan J."/>
            <person name="Nusbaum C."/>
            <person name="Devon K."/>
            <person name="Cuomo C."/>
            <person name="Jaffe D."/>
            <person name="Butler J."/>
            <person name="Alvarez P."/>
            <person name="Gnerre S."/>
            <person name="Grabherr M."/>
            <person name="Mauceli E."/>
            <person name="Brockman W."/>
            <person name="Young S."/>
            <person name="LaButti K."/>
            <person name="Sykes S."/>
            <person name="DeCaprio D."/>
            <person name="Crawford M."/>
            <person name="Koehrsen M."/>
            <person name="Engels R."/>
            <person name="Montgomery P."/>
            <person name="Pearson M."/>
            <person name="Howarth C."/>
            <person name="Larson L."/>
            <person name="White J."/>
            <person name="Zeng Q."/>
            <person name="Kodira C."/>
            <person name="Yandava C."/>
            <person name="Alvarado L."/>
            <person name="O'Leary S."/>
            <person name="Szabo L."/>
            <person name="Dean R."/>
            <person name="Schein J."/>
        </authorList>
    </citation>
    <scope>NUCLEOTIDE SEQUENCE</scope>
    <source>
        <strain>CRL 75-36-700-3</strain>
    </source>
</reference>
<proteinExistence type="predicted"/>
<reference evidence="2" key="2">
    <citation type="journal article" date="2011" name="Proc. Natl. Acad. Sci. U.S.A.">
        <title>Obligate biotrophy features unraveled by the genomic analysis of rust fungi.</title>
        <authorList>
            <person name="Duplessis S."/>
            <person name="Cuomo C.A."/>
            <person name="Lin Y.-C."/>
            <person name="Aerts A."/>
            <person name="Tisserant E."/>
            <person name="Veneault-Fourrey C."/>
            <person name="Joly D.L."/>
            <person name="Hacquard S."/>
            <person name="Amselem J."/>
            <person name="Cantarel B.L."/>
            <person name="Chiu R."/>
            <person name="Coutinho P.M."/>
            <person name="Feau N."/>
            <person name="Field M."/>
            <person name="Frey P."/>
            <person name="Gelhaye E."/>
            <person name="Goldberg J."/>
            <person name="Grabherr M.G."/>
            <person name="Kodira C.D."/>
            <person name="Kohler A."/>
            <person name="Kuees U."/>
            <person name="Lindquist E.A."/>
            <person name="Lucas S.M."/>
            <person name="Mago R."/>
            <person name="Mauceli E."/>
            <person name="Morin E."/>
            <person name="Murat C."/>
            <person name="Pangilinan J.L."/>
            <person name="Park R."/>
            <person name="Pearson M."/>
            <person name="Quesneville H."/>
            <person name="Rouhier N."/>
            <person name="Sakthikumar S."/>
            <person name="Salamov A.A."/>
            <person name="Schmutz J."/>
            <person name="Selles B."/>
            <person name="Shapiro H."/>
            <person name="Tanguay P."/>
            <person name="Tuskan G.A."/>
            <person name="Henrissat B."/>
            <person name="Van de Peer Y."/>
            <person name="Rouze P."/>
            <person name="Ellis J.G."/>
            <person name="Dodds P.N."/>
            <person name="Schein J.E."/>
            <person name="Zhong S."/>
            <person name="Hamelin R.C."/>
            <person name="Grigoriev I.V."/>
            <person name="Szabo L.J."/>
            <person name="Martin F."/>
        </authorList>
    </citation>
    <scope>NUCLEOTIDE SEQUENCE [LARGE SCALE GENOMIC DNA]</scope>
    <source>
        <strain evidence="2">CRL 75-36-700-3 / race SCCL</strain>
    </source>
</reference>
<organism evidence="1 2">
    <name type="scientific">Puccinia graminis f. sp. tritici (strain CRL 75-36-700-3 / race SCCL)</name>
    <name type="common">Black stem rust fungus</name>
    <dbReference type="NCBI Taxonomy" id="418459"/>
    <lineage>
        <taxon>Eukaryota</taxon>
        <taxon>Fungi</taxon>
        <taxon>Dikarya</taxon>
        <taxon>Basidiomycota</taxon>
        <taxon>Pucciniomycotina</taxon>
        <taxon>Pucciniomycetes</taxon>
        <taxon>Pucciniales</taxon>
        <taxon>Pucciniaceae</taxon>
        <taxon>Puccinia</taxon>
    </lineage>
</organism>
<keyword evidence="2" id="KW-1185">Reference proteome</keyword>
<dbReference type="PANTHER" id="PTHR31912:SF34">
    <property type="entry name" value="NOTOCHORD-RELATED PROTEIN"/>
    <property type="match status" value="1"/>
</dbReference>
<evidence type="ECO:0000313" key="1">
    <source>
        <dbReference type="EMBL" id="EFP87961.2"/>
    </source>
</evidence>
<protein>
    <submittedName>
        <fullName evidence="1">Uncharacterized protein</fullName>
    </submittedName>
</protein>
<dbReference type="VEuPathDB" id="FungiDB:PGTG_13765"/>
<accession>E3KUL1</accession>
<dbReference type="PANTHER" id="PTHR31912">
    <property type="entry name" value="IP13529P"/>
    <property type="match status" value="1"/>
</dbReference>
<dbReference type="RefSeq" id="XP_003332380.2">
    <property type="nucleotide sequence ID" value="XM_003332332.2"/>
</dbReference>
<dbReference type="GeneID" id="10535020"/>
<name>E3KUL1_PUCGT</name>
<dbReference type="AlphaFoldDB" id="E3KUL1"/>
<dbReference type="EMBL" id="DS178310">
    <property type="protein sequence ID" value="EFP87961.2"/>
    <property type="molecule type" value="Genomic_DNA"/>
</dbReference>
<dbReference type="InParanoid" id="E3KUL1"/>
<gene>
    <name evidence="1" type="ORF">PGTG_13765</name>
</gene>